<proteinExistence type="predicted"/>
<gene>
    <name evidence="2" type="ORF">E0F98_09735</name>
</gene>
<evidence type="ECO:0000313" key="3">
    <source>
        <dbReference type="Proteomes" id="UP000294597"/>
    </source>
</evidence>
<dbReference type="PROSITE" id="PS51257">
    <property type="entry name" value="PROKAR_LIPOPROTEIN"/>
    <property type="match status" value="1"/>
</dbReference>
<dbReference type="RefSeq" id="WP_132110921.1">
    <property type="nucleotide sequence ID" value="NZ_SMFO01000006.1"/>
</dbReference>
<dbReference type="AlphaFoldDB" id="A0A4R5CVP7"/>
<sequence>MKKLRVITGIALMSILGFTSCQNEVNDVSGENPNTNNSTSTTTTNYKRTAMYDGSDDDFLDGNSCTSIAFPAFATVNGTRVSLLSELSYSQVITILGRFNDDTDTVVFDFPLKVKTSNYTEVTVNSQAEYNAILSACSTAESKGENAISALEIKFPITILTYNVSFEQTGSVVITSKQQLYAYMSAVSGTELYSVKYPISVKLEDGTTTTVNSDAEFQSSITAALTTEAAIKQATENSKKLEAILEKGTFKIESFISAGVNTASNYKDNTLDFTNDWSVKAVSFLVTKATGTYEVSSSVDVFLKFNFSGNTTFSALNNTWKVVSSSASTITLQSKTNAAVTVVLTQI</sequence>
<reference evidence="2 3" key="1">
    <citation type="submission" date="2019-03" db="EMBL/GenBank/DDBJ databases">
        <title>Flavobacterium TSA-D2 sp. nov., isolated from arctic soil.</title>
        <authorList>
            <person name="Chaudhary D.K."/>
        </authorList>
    </citation>
    <scope>NUCLEOTIDE SEQUENCE [LARGE SCALE GENOMIC DNA]</scope>
    <source>
        <strain evidence="2 3">TSA-D2</strain>
    </source>
</reference>
<keyword evidence="1" id="KW-0732">Signal</keyword>
<comment type="caution">
    <text evidence="2">The sequence shown here is derived from an EMBL/GenBank/DDBJ whole genome shotgun (WGS) entry which is preliminary data.</text>
</comment>
<feature type="chain" id="PRO_5020667290" description="DUF1735 domain-containing protein" evidence="1">
    <location>
        <begin position="24"/>
        <end position="347"/>
    </location>
</feature>
<organism evidence="2 3">
    <name type="scientific">Flavobacterium hiemivividum</name>
    <dbReference type="NCBI Taxonomy" id="2541734"/>
    <lineage>
        <taxon>Bacteria</taxon>
        <taxon>Pseudomonadati</taxon>
        <taxon>Bacteroidota</taxon>
        <taxon>Flavobacteriia</taxon>
        <taxon>Flavobacteriales</taxon>
        <taxon>Flavobacteriaceae</taxon>
        <taxon>Flavobacterium</taxon>
    </lineage>
</organism>
<protein>
    <recommendedName>
        <fullName evidence="4">DUF1735 domain-containing protein</fullName>
    </recommendedName>
</protein>
<dbReference type="EMBL" id="SMFO01000006">
    <property type="protein sequence ID" value="TDE03777.1"/>
    <property type="molecule type" value="Genomic_DNA"/>
</dbReference>
<evidence type="ECO:0000313" key="2">
    <source>
        <dbReference type="EMBL" id="TDE03777.1"/>
    </source>
</evidence>
<name>A0A4R5CVP7_9FLAO</name>
<dbReference type="Proteomes" id="UP000294597">
    <property type="component" value="Unassembled WGS sequence"/>
</dbReference>
<accession>A0A4R5CVP7</accession>
<feature type="signal peptide" evidence="1">
    <location>
        <begin position="1"/>
        <end position="23"/>
    </location>
</feature>
<evidence type="ECO:0008006" key="4">
    <source>
        <dbReference type="Google" id="ProtNLM"/>
    </source>
</evidence>
<keyword evidence="3" id="KW-1185">Reference proteome</keyword>
<evidence type="ECO:0000256" key="1">
    <source>
        <dbReference type="SAM" id="SignalP"/>
    </source>
</evidence>